<keyword evidence="4" id="KW-0963">Cytoplasm</keyword>
<keyword evidence="3" id="KW-0813">Transport</keyword>
<dbReference type="InterPro" id="IPR057672">
    <property type="entry name" value="TPR_IPO4/5"/>
</dbReference>
<evidence type="ECO:0000313" key="10">
    <source>
        <dbReference type="Proteomes" id="UP000318582"/>
    </source>
</evidence>
<evidence type="ECO:0000256" key="5">
    <source>
        <dbReference type="ARBA" id="ARBA00022737"/>
    </source>
</evidence>
<name>A0A507ED81_9FUNG</name>
<evidence type="ECO:0000256" key="1">
    <source>
        <dbReference type="ARBA" id="ARBA00004123"/>
    </source>
</evidence>
<comment type="subcellular location">
    <subcellularLocation>
        <location evidence="2">Cytoplasm</location>
    </subcellularLocation>
    <subcellularLocation>
        <location evidence="1">Nucleus</location>
    </subcellularLocation>
</comment>
<feature type="domain" description="Importin N-terminal" evidence="8">
    <location>
        <begin position="36"/>
        <end position="115"/>
    </location>
</feature>
<dbReference type="Pfam" id="PF25574">
    <property type="entry name" value="TPR_IMB1"/>
    <property type="match status" value="1"/>
</dbReference>
<reference evidence="9 10" key="1">
    <citation type="journal article" date="2019" name="Sci. Rep.">
        <title>Comparative genomics of chytrid fungi reveal insights into the obligate biotrophic and pathogenic lifestyle of Synchytrium endobioticum.</title>
        <authorList>
            <person name="van de Vossenberg B.T.L.H."/>
            <person name="Warris S."/>
            <person name="Nguyen H.D.T."/>
            <person name="van Gent-Pelzer M.P.E."/>
            <person name="Joly D.L."/>
            <person name="van de Geest H.C."/>
            <person name="Bonants P.J.M."/>
            <person name="Smith D.S."/>
            <person name="Levesque C.A."/>
            <person name="van der Lee T.A.J."/>
        </authorList>
    </citation>
    <scope>NUCLEOTIDE SEQUENCE [LARGE SCALE GENOMIC DNA]</scope>
    <source>
        <strain evidence="9 10">CBS 809.83</strain>
    </source>
</reference>
<dbReference type="STRING" id="109895.A0A507ED81"/>
<dbReference type="InterPro" id="IPR058584">
    <property type="entry name" value="IMB1_TNPO1-like_TPR"/>
</dbReference>
<dbReference type="Pfam" id="PF25780">
    <property type="entry name" value="TPR_IPO5"/>
    <property type="match status" value="1"/>
</dbReference>
<dbReference type="AlphaFoldDB" id="A0A507ED81"/>
<dbReference type="InterPro" id="IPR011989">
    <property type="entry name" value="ARM-like"/>
</dbReference>
<evidence type="ECO:0000256" key="6">
    <source>
        <dbReference type="ARBA" id="ARBA00022927"/>
    </source>
</evidence>
<dbReference type="SUPFAM" id="SSF48371">
    <property type="entry name" value="ARM repeat"/>
    <property type="match status" value="1"/>
</dbReference>
<dbReference type="InterPro" id="IPR016024">
    <property type="entry name" value="ARM-type_fold"/>
</dbReference>
<dbReference type="GO" id="GO:0005737">
    <property type="term" value="C:cytoplasm"/>
    <property type="evidence" value="ECO:0007669"/>
    <property type="project" value="UniProtKB-SubCell"/>
</dbReference>
<evidence type="ECO:0000256" key="7">
    <source>
        <dbReference type="ARBA" id="ARBA00023242"/>
    </source>
</evidence>
<evidence type="ECO:0000256" key="4">
    <source>
        <dbReference type="ARBA" id="ARBA00022490"/>
    </source>
</evidence>
<gene>
    <name evidence="9" type="ORF">PhCBS80983_g00962</name>
</gene>
<comment type="caution">
    <text evidence="9">The sequence shown here is derived from an EMBL/GenBank/DDBJ whole genome shotgun (WGS) entry which is preliminary data.</text>
</comment>
<dbReference type="Gene3D" id="1.25.10.10">
    <property type="entry name" value="Leucine-rich Repeat Variant"/>
    <property type="match status" value="1"/>
</dbReference>
<evidence type="ECO:0000313" key="9">
    <source>
        <dbReference type="EMBL" id="TPX61652.1"/>
    </source>
</evidence>
<sequence>MAQTMISEALTPDLLNQLAIVLAQLSSPDNAIRTAAETQLNEQLTTQYELLLSALSHIVRQHQEQHLRSFAAILLRRLALKQAAGSPKEDTSYYVWIGEPARQYIQNELLQSLQAEQVPAARRKIADTIAELGKHMLLKGSTWNELLHAIFECARSPAAEHKVSAFQIIAQVPGLIADTDVASMKRFFGAGLQDGSSEVRLEALHASVAYMVELEPSQLGGLVDFLPQMLNILPALGAEERDLETALGYLIELGDAHPKALRNVVPQLIQFTTELMKNEELEMSTRQTALEMMMTLAEAAPAMMRKHTQFCQTLVPILLEWMGHMEESESWFTSDDIDDDDNEADDIIAGEALDRLARALGGKTVLPVTFSLIPAMLASEDWRKRHGALMTISAIAEGCAKIMEAELAKVLNLILPHLRDPHPRVQWATCNAVGQMSTDFAPTMQTRFAEMVLSNLVPVLDYRDFPRVQTHAAAALVNFCQEVEKDAIAPFLSAIFEKLLVLLNTGKTYVQEQAITTIATVADSAAENFVNYYSSIMPLLMNVLKQANSKEFRLLRGKAMECATLIALAVGKDTFAPDAGALIELLRVTQESITDPDDPQSSYLLAAWARICKVLEADFVPYLSFVLPPLMKSAQLKPDFALIDSTEDEETIREKYDEDWEMLEVDGQRIGIKTTVLEEKCTAVEMLICYARELGPGFAPYVKEVMAIVVPLLRFYFHEGVRHAAAATIPYLFVSILKAQVPREQFDVYGAWNEVLAKIVECIKDELDSGFLAQLYTTTQECLEAIGPNSTSEELRRDFVTATISQLEDYFRRASEREASRQDVDYDAEGEEAIQVEEDSDDMFLADLSTALHQFLKNHRDAYLPQFDLLAPYVHRFLTSSQTPARQWAICVFDDVIEFAGPASARYQGQFWESLAQAVVDESFEVRQAAAYGVGVAAQFGGPTYTQACASALPKLFAAINAPRAREEENILATENAISAVGKICQFLGASGAFDLDQVLAAWVAALPITEDTDEAPFVYSYLMQLIQQNNQAVLGAGNANVPKLALILAEVLANKDLLAGHVDLTRSVVDTLRQFMGSCDEATRGQLWNSITPEKRKVLVDSGYV</sequence>
<dbReference type="GO" id="GO:0006606">
    <property type="term" value="P:protein import into nucleus"/>
    <property type="evidence" value="ECO:0007669"/>
    <property type="project" value="InterPro"/>
</dbReference>
<dbReference type="EMBL" id="QEAQ01000006">
    <property type="protein sequence ID" value="TPX61652.1"/>
    <property type="molecule type" value="Genomic_DNA"/>
</dbReference>
<dbReference type="Pfam" id="PF18808">
    <property type="entry name" value="Importin_rep_4"/>
    <property type="match status" value="1"/>
</dbReference>
<dbReference type="InterPro" id="IPR041389">
    <property type="entry name" value="Importin_rep_6"/>
</dbReference>
<dbReference type="InterPro" id="IPR040928">
    <property type="entry name" value="Importin_rep_5"/>
</dbReference>
<keyword evidence="10" id="KW-1185">Reference proteome</keyword>
<dbReference type="InterPro" id="IPR040122">
    <property type="entry name" value="Importin_beta"/>
</dbReference>
<dbReference type="OrthoDB" id="543373at2759"/>
<keyword evidence="7" id="KW-0539">Nucleus</keyword>
<evidence type="ECO:0000256" key="3">
    <source>
        <dbReference type="ARBA" id="ARBA00022448"/>
    </source>
</evidence>
<protein>
    <recommendedName>
        <fullName evidence="8">Importin N-terminal domain-containing protein</fullName>
    </recommendedName>
</protein>
<dbReference type="Pfam" id="PF13513">
    <property type="entry name" value="HEAT_EZ"/>
    <property type="match status" value="1"/>
</dbReference>
<proteinExistence type="predicted"/>
<accession>A0A507ED81</accession>
<organism evidence="9 10">
    <name type="scientific">Powellomyces hirtus</name>
    <dbReference type="NCBI Taxonomy" id="109895"/>
    <lineage>
        <taxon>Eukaryota</taxon>
        <taxon>Fungi</taxon>
        <taxon>Fungi incertae sedis</taxon>
        <taxon>Chytridiomycota</taxon>
        <taxon>Chytridiomycota incertae sedis</taxon>
        <taxon>Chytridiomycetes</taxon>
        <taxon>Spizellomycetales</taxon>
        <taxon>Powellomycetaceae</taxon>
        <taxon>Powellomyces</taxon>
    </lineage>
</organism>
<dbReference type="Pfam" id="PF18829">
    <property type="entry name" value="Importin_rep_6"/>
    <property type="match status" value="1"/>
</dbReference>
<evidence type="ECO:0000256" key="2">
    <source>
        <dbReference type="ARBA" id="ARBA00004496"/>
    </source>
</evidence>
<evidence type="ECO:0000259" key="8">
    <source>
        <dbReference type="PROSITE" id="PS50166"/>
    </source>
</evidence>
<dbReference type="PROSITE" id="PS50166">
    <property type="entry name" value="IMPORTIN_B_NT"/>
    <property type="match status" value="1"/>
</dbReference>
<dbReference type="Pfam" id="PF18816">
    <property type="entry name" value="Importin_rep_5"/>
    <property type="match status" value="1"/>
</dbReference>
<dbReference type="PANTHER" id="PTHR10527">
    <property type="entry name" value="IMPORTIN BETA"/>
    <property type="match status" value="1"/>
</dbReference>
<dbReference type="GO" id="GO:0005634">
    <property type="term" value="C:nucleus"/>
    <property type="evidence" value="ECO:0007669"/>
    <property type="project" value="UniProtKB-SubCell"/>
</dbReference>
<dbReference type="GO" id="GO:0031267">
    <property type="term" value="F:small GTPase binding"/>
    <property type="evidence" value="ECO:0007669"/>
    <property type="project" value="InterPro"/>
</dbReference>
<dbReference type="InterPro" id="IPR041653">
    <property type="entry name" value="Importin_rep_4"/>
</dbReference>
<keyword evidence="6" id="KW-0653">Protein transport</keyword>
<dbReference type="InterPro" id="IPR001494">
    <property type="entry name" value="Importin-beta_N"/>
</dbReference>
<dbReference type="Proteomes" id="UP000318582">
    <property type="component" value="Unassembled WGS sequence"/>
</dbReference>
<keyword evidence="5" id="KW-0677">Repeat</keyword>